<reference evidence="2" key="2">
    <citation type="submission" date="2019-07" db="EMBL/GenBank/DDBJ databases">
        <authorList>
            <person name="Seetharam A."/>
            <person name="Woodhouse M."/>
            <person name="Cannon E."/>
        </authorList>
    </citation>
    <scope>NUCLEOTIDE SEQUENCE [LARGE SCALE GENOMIC DNA]</scope>
    <source>
        <strain evidence="2">cv. B73</strain>
    </source>
</reference>
<dbReference type="Gramene" id="Zm00001eb256340_T001">
    <property type="protein sequence ID" value="Zm00001eb256340_P001"/>
    <property type="gene ID" value="Zm00001eb256340"/>
</dbReference>
<evidence type="ECO:0000313" key="3">
    <source>
        <dbReference type="Proteomes" id="UP000007305"/>
    </source>
</evidence>
<sequence>MLPGHRVRHAPRLPGRHLHPARRVGAGAARPAAVLLPPEAAVALAGAAAAEDELDVVHLLLVRVEDAVVALGGRPGLLVLVEEREEVHVDVGVGAARGAGVAGEHAAGQVAVVRRGVGRRSARLVGVALGRPPRLGDHDAHAVVALPEPADRGEHGVQLRVEEAVVLEAVPGVEHAGVGAEQGVVEGDVSRIAGVSEERVRVHHEVRPGLRQEVEHGLHDGLREVLPERARRGRVGRRERRERDGRRHLDGPVEAQPGQRGVHVGHGRDQLRRHVLGRREHLVAHGDALDLRGRVVRRHVPAHPQQRVGRARRRRRDLLVGQRHHHLDAGVREGAQHGGVGVVQLHLRDALLLEQLHNRRWVGQVVRHAAVVHAHRPRLCNQSKPHISHQTSTCVAALSLP</sequence>
<reference evidence="2" key="3">
    <citation type="submission" date="2021-05" db="UniProtKB">
        <authorList>
            <consortium name="EnsemblPlants"/>
        </authorList>
    </citation>
    <scope>IDENTIFICATION</scope>
    <source>
        <strain evidence="2">cv. B73</strain>
    </source>
</reference>
<organism evidence="2 3">
    <name type="scientific">Zea mays</name>
    <name type="common">Maize</name>
    <dbReference type="NCBI Taxonomy" id="4577"/>
    <lineage>
        <taxon>Eukaryota</taxon>
        <taxon>Viridiplantae</taxon>
        <taxon>Streptophyta</taxon>
        <taxon>Embryophyta</taxon>
        <taxon>Tracheophyta</taxon>
        <taxon>Spermatophyta</taxon>
        <taxon>Magnoliopsida</taxon>
        <taxon>Liliopsida</taxon>
        <taxon>Poales</taxon>
        <taxon>Poaceae</taxon>
        <taxon>PACMAD clade</taxon>
        <taxon>Panicoideae</taxon>
        <taxon>Andropogonodae</taxon>
        <taxon>Andropogoneae</taxon>
        <taxon>Tripsacinae</taxon>
        <taxon>Zea</taxon>
    </lineage>
</organism>
<dbReference type="AlphaFoldDB" id="A0A804U9B6"/>
<dbReference type="EnsemblPlants" id="Zm00001eb256340_T001">
    <property type="protein sequence ID" value="Zm00001eb256340_P001"/>
    <property type="gene ID" value="Zm00001eb256340"/>
</dbReference>
<proteinExistence type="predicted"/>
<name>A0A804U9B6_MAIZE</name>
<feature type="region of interest" description="Disordered" evidence="1">
    <location>
        <begin position="1"/>
        <end position="20"/>
    </location>
</feature>
<protein>
    <submittedName>
        <fullName evidence="2">Uncharacterized protein</fullName>
    </submittedName>
</protein>
<dbReference type="InParanoid" id="A0A804U9B6"/>
<feature type="region of interest" description="Disordered" evidence="1">
    <location>
        <begin position="232"/>
        <end position="269"/>
    </location>
</feature>
<reference evidence="3" key="1">
    <citation type="journal article" date="2009" name="Science">
        <title>The B73 maize genome: complexity, diversity, and dynamics.</title>
        <authorList>
            <person name="Schnable P.S."/>
            <person name="Ware D."/>
            <person name="Fulton R.S."/>
            <person name="Stein J.C."/>
            <person name="Wei F."/>
            <person name="Pasternak S."/>
            <person name="Liang C."/>
            <person name="Zhang J."/>
            <person name="Fulton L."/>
            <person name="Graves T.A."/>
            <person name="Minx P."/>
            <person name="Reily A.D."/>
            <person name="Courtney L."/>
            <person name="Kruchowski S.S."/>
            <person name="Tomlinson C."/>
            <person name="Strong C."/>
            <person name="Delehaunty K."/>
            <person name="Fronick C."/>
            <person name="Courtney B."/>
            <person name="Rock S.M."/>
            <person name="Belter E."/>
            <person name="Du F."/>
            <person name="Kim K."/>
            <person name="Abbott R.M."/>
            <person name="Cotton M."/>
            <person name="Levy A."/>
            <person name="Marchetto P."/>
            <person name="Ochoa K."/>
            <person name="Jackson S.M."/>
            <person name="Gillam B."/>
            <person name="Chen W."/>
            <person name="Yan L."/>
            <person name="Higginbotham J."/>
            <person name="Cardenas M."/>
            <person name="Waligorski J."/>
            <person name="Applebaum E."/>
            <person name="Phelps L."/>
            <person name="Falcone J."/>
            <person name="Kanchi K."/>
            <person name="Thane T."/>
            <person name="Scimone A."/>
            <person name="Thane N."/>
            <person name="Henke J."/>
            <person name="Wang T."/>
            <person name="Ruppert J."/>
            <person name="Shah N."/>
            <person name="Rotter K."/>
            <person name="Hodges J."/>
            <person name="Ingenthron E."/>
            <person name="Cordes M."/>
            <person name="Kohlberg S."/>
            <person name="Sgro J."/>
            <person name="Delgado B."/>
            <person name="Mead K."/>
            <person name="Chinwalla A."/>
            <person name="Leonard S."/>
            <person name="Crouse K."/>
            <person name="Collura K."/>
            <person name="Kudrna D."/>
            <person name="Currie J."/>
            <person name="He R."/>
            <person name="Angelova A."/>
            <person name="Rajasekar S."/>
            <person name="Mueller T."/>
            <person name="Lomeli R."/>
            <person name="Scara G."/>
            <person name="Ko A."/>
            <person name="Delaney K."/>
            <person name="Wissotski M."/>
            <person name="Lopez G."/>
            <person name="Campos D."/>
            <person name="Braidotti M."/>
            <person name="Ashley E."/>
            <person name="Golser W."/>
            <person name="Kim H."/>
            <person name="Lee S."/>
            <person name="Lin J."/>
            <person name="Dujmic Z."/>
            <person name="Kim W."/>
            <person name="Talag J."/>
            <person name="Zuccolo A."/>
            <person name="Fan C."/>
            <person name="Sebastian A."/>
            <person name="Kramer M."/>
            <person name="Spiegel L."/>
            <person name="Nascimento L."/>
            <person name="Zutavern T."/>
            <person name="Miller B."/>
            <person name="Ambroise C."/>
            <person name="Muller S."/>
            <person name="Spooner W."/>
            <person name="Narechania A."/>
            <person name="Ren L."/>
            <person name="Wei S."/>
            <person name="Kumari S."/>
            <person name="Faga B."/>
            <person name="Levy M.J."/>
            <person name="McMahan L."/>
            <person name="Van Buren P."/>
            <person name="Vaughn M.W."/>
            <person name="Ying K."/>
            <person name="Yeh C.-T."/>
            <person name="Emrich S.J."/>
            <person name="Jia Y."/>
            <person name="Kalyanaraman A."/>
            <person name="Hsia A.-P."/>
            <person name="Barbazuk W.B."/>
            <person name="Baucom R.S."/>
            <person name="Brutnell T.P."/>
            <person name="Carpita N.C."/>
            <person name="Chaparro C."/>
            <person name="Chia J.-M."/>
            <person name="Deragon J.-M."/>
            <person name="Estill J.C."/>
            <person name="Fu Y."/>
            <person name="Jeddeloh J.A."/>
            <person name="Han Y."/>
            <person name="Lee H."/>
            <person name="Li P."/>
            <person name="Lisch D.R."/>
            <person name="Liu S."/>
            <person name="Liu Z."/>
            <person name="Nagel D.H."/>
            <person name="McCann M.C."/>
            <person name="SanMiguel P."/>
            <person name="Myers A.M."/>
            <person name="Nettleton D."/>
            <person name="Nguyen J."/>
            <person name="Penning B.W."/>
            <person name="Ponnala L."/>
            <person name="Schneider K.L."/>
            <person name="Schwartz D.C."/>
            <person name="Sharma A."/>
            <person name="Soderlund C."/>
            <person name="Springer N.M."/>
            <person name="Sun Q."/>
            <person name="Wang H."/>
            <person name="Waterman M."/>
            <person name="Westerman R."/>
            <person name="Wolfgruber T.K."/>
            <person name="Yang L."/>
            <person name="Yu Y."/>
            <person name="Zhang L."/>
            <person name="Zhou S."/>
            <person name="Zhu Q."/>
            <person name="Bennetzen J.L."/>
            <person name="Dawe R.K."/>
            <person name="Jiang J."/>
            <person name="Jiang N."/>
            <person name="Presting G.G."/>
            <person name="Wessler S.R."/>
            <person name="Aluru S."/>
            <person name="Martienssen R.A."/>
            <person name="Clifton S.W."/>
            <person name="McCombie W.R."/>
            <person name="Wing R.A."/>
            <person name="Wilson R.K."/>
        </authorList>
    </citation>
    <scope>NUCLEOTIDE SEQUENCE [LARGE SCALE GENOMIC DNA]</scope>
    <source>
        <strain evidence="3">cv. B73</strain>
    </source>
</reference>
<accession>A0A804U9B6</accession>
<evidence type="ECO:0000256" key="1">
    <source>
        <dbReference type="SAM" id="MobiDB-lite"/>
    </source>
</evidence>
<evidence type="ECO:0000313" key="2">
    <source>
        <dbReference type="EnsemblPlants" id="Zm00001eb256340_P001"/>
    </source>
</evidence>
<feature type="compositionally biased region" description="Basic and acidic residues" evidence="1">
    <location>
        <begin position="239"/>
        <end position="251"/>
    </location>
</feature>
<dbReference type="Proteomes" id="UP000007305">
    <property type="component" value="Chromosome 5"/>
</dbReference>
<keyword evidence="3" id="KW-1185">Reference proteome</keyword>